<reference evidence="1" key="2">
    <citation type="submission" date="2025-09" db="UniProtKB">
        <authorList>
            <consortium name="Ensembl"/>
        </authorList>
    </citation>
    <scope>IDENTIFICATION</scope>
</reference>
<sequence>LYLPRLKKGDAGVHFPPCSADINETLLKCFPEKQSCHRSIQEIQLIKCLNGEVIIKCPGLLIGQRALFNPSYIDRKTMVRRLIYHDRDIHPN</sequence>
<dbReference type="AlphaFoldDB" id="A0A3Q2DBC9"/>
<reference evidence="1" key="1">
    <citation type="submission" date="2025-08" db="UniProtKB">
        <authorList>
            <consortium name="Ensembl"/>
        </authorList>
    </citation>
    <scope>IDENTIFICATION</scope>
</reference>
<accession>A0A3Q2DBC9</accession>
<name>A0A3Q2DBC9_CYPVA</name>
<dbReference type="Proteomes" id="UP000265020">
    <property type="component" value="Unassembled WGS sequence"/>
</dbReference>
<keyword evidence="2" id="KW-1185">Reference proteome</keyword>
<evidence type="ECO:0000313" key="2">
    <source>
        <dbReference type="Proteomes" id="UP000265020"/>
    </source>
</evidence>
<organism evidence="1 2">
    <name type="scientific">Cyprinodon variegatus</name>
    <name type="common">Sheepshead minnow</name>
    <dbReference type="NCBI Taxonomy" id="28743"/>
    <lineage>
        <taxon>Eukaryota</taxon>
        <taxon>Metazoa</taxon>
        <taxon>Chordata</taxon>
        <taxon>Craniata</taxon>
        <taxon>Vertebrata</taxon>
        <taxon>Euteleostomi</taxon>
        <taxon>Actinopterygii</taxon>
        <taxon>Neopterygii</taxon>
        <taxon>Teleostei</taxon>
        <taxon>Neoteleostei</taxon>
        <taxon>Acanthomorphata</taxon>
        <taxon>Ovalentaria</taxon>
        <taxon>Atherinomorphae</taxon>
        <taxon>Cyprinodontiformes</taxon>
        <taxon>Cyprinodontidae</taxon>
        <taxon>Cyprinodon</taxon>
    </lineage>
</organism>
<evidence type="ECO:0000313" key="1">
    <source>
        <dbReference type="Ensembl" id="ENSCVAP00000016276.1"/>
    </source>
</evidence>
<dbReference type="Ensembl" id="ENSCVAT00000024601.1">
    <property type="protein sequence ID" value="ENSCVAP00000016276.1"/>
    <property type="gene ID" value="ENSCVAG00000019202.1"/>
</dbReference>
<proteinExistence type="predicted"/>
<protein>
    <submittedName>
        <fullName evidence="1">Uncharacterized protein</fullName>
    </submittedName>
</protein>